<keyword evidence="3" id="KW-1185">Reference proteome</keyword>
<dbReference type="AlphaFoldDB" id="A0A3S5AE14"/>
<gene>
    <name evidence="2" type="ORF">PXEA_LOCUS20295</name>
</gene>
<evidence type="ECO:0000313" key="3">
    <source>
        <dbReference type="Proteomes" id="UP000784294"/>
    </source>
</evidence>
<name>A0A3S5AE14_9PLAT</name>
<comment type="caution">
    <text evidence="2">The sequence shown here is derived from an EMBL/GenBank/DDBJ whole genome shotgun (WGS) entry which is preliminary data.</text>
</comment>
<reference evidence="2" key="1">
    <citation type="submission" date="2018-11" db="EMBL/GenBank/DDBJ databases">
        <authorList>
            <consortium name="Pathogen Informatics"/>
        </authorList>
    </citation>
    <scope>NUCLEOTIDE SEQUENCE</scope>
</reference>
<dbReference type="EMBL" id="CAAALY010083194">
    <property type="protein sequence ID" value="VEL26855.1"/>
    <property type="molecule type" value="Genomic_DNA"/>
</dbReference>
<feature type="region of interest" description="Disordered" evidence="1">
    <location>
        <begin position="54"/>
        <end position="86"/>
    </location>
</feature>
<dbReference type="Proteomes" id="UP000784294">
    <property type="component" value="Unassembled WGS sequence"/>
</dbReference>
<protein>
    <submittedName>
        <fullName evidence="2">Uncharacterized protein</fullName>
    </submittedName>
</protein>
<sequence length="86" mass="9469">MGARIGDPLSGWLEDWGLVRLLIGRQTIDSSAGDTRERIGAARRVRAPSLLLRTERRPGLVRQGPRASSHRESSRTIRAEELGPLG</sequence>
<organism evidence="2 3">
    <name type="scientific">Protopolystoma xenopodis</name>
    <dbReference type="NCBI Taxonomy" id="117903"/>
    <lineage>
        <taxon>Eukaryota</taxon>
        <taxon>Metazoa</taxon>
        <taxon>Spiralia</taxon>
        <taxon>Lophotrochozoa</taxon>
        <taxon>Platyhelminthes</taxon>
        <taxon>Monogenea</taxon>
        <taxon>Polyopisthocotylea</taxon>
        <taxon>Polystomatidea</taxon>
        <taxon>Polystomatidae</taxon>
        <taxon>Protopolystoma</taxon>
    </lineage>
</organism>
<proteinExistence type="predicted"/>
<accession>A0A3S5AE14</accession>
<evidence type="ECO:0000256" key="1">
    <source>
        <dbReference type="SAM" id="MobiDB-lite"/>
    </source>
</evidence>
<evidence type="ECO:0000313" key="2">
    <source>
        <dbReference type="EMBL" id="VEL26855.1"/>
    </source>
</evidence>
<feature type="compositionally biased region" description="Basic and acidic residues" evidence="1">
    <location>
        <begin position="69"/>
        <end position="86"/>
    </location>
</feature>